<sequence length="415" mass="47656">MFTVLISRQEDFCSGQDAISIFLILSICALLALGLSSIIFHIFDFSTGKLTSFSPTFEGCKGVRRHHLRLNSSNSAKPSSCKKNVIGYYSETESIDITVNQLEKLTHAIFAYVEMNWDGSLRFKTEMAKQKFVSLKNKTKSVNSNLKVMFSIEHEYDGIDLYWKYAHETDKFNYINLLSDIRTRFNALNHENQHQYVISITLPAARIEGWELAYDLDQTLEYVDFINVYSMDFYGPWENRYGDTAGPSAPLFCGYGGRRNFNVDHTMQYYVCKSKKPNKFNIAVPFFAMLWRNVTGQFRPGIDVIRWVGLKDGKAEGNAYMSMVAGEQARWKLDNATWDEKCQSSYIWVPETRTYLTFENKRSISAKVKYVKENHLGGVWIWSVDMDDENNSLLNALSSNELCSNSSGSRPVYKC</sequence>
<reference evidence="3" key="1">
    <citation type="submission" date="2007-07" db="EMBL/GenBank/DDBJ databases">
        <title>PCAP assembly of the Caenorhabditis remanei genome.</title>
        <authorList>
            <consortium name="The Caenorhabditis remanei Sequencing Consortium"/>
            <person name="Wilson R.K."/>
        </authorList>
    </citation>
    <scope>NUCLEOTIDE SEQUENCE [LARGE SCALE GENOMIC DNA]</scope>
    <source>
        <strain evidence="3">PB4641</strain>
    </source>
</reference>
<dbReference type="InterPro" id="IPR017853">
    <property type="entry name" value="GH"/>
</dbReference>
<dbReference type="Gene3D" id="3.10.50.10">
    <property type="match status" value="1"/>
</dbReference>
<evidence type="ECO:0000256" key="1">
    <source>
        <dbReference type="SAM" id="Phobius"/>
    </source>
</evidence>
<name>E3LH23_CAERE</name>
<feature type="transmembrane region" description="Helical" evidence="1">
    <location>
        <begin position="21"/>
        <end position="43"/>
    </location>
</feature>
<gene>
    <name evidence="3" type="ORF">CRE_01661</name>
</gene>
<protein>
    <recommendedName>
        <fullName evidence="2">GH18 domain-containing protein</fullName>
    </recommendedName>
</protein>
<dbReference type="STRING" id="31234.E3LH23"/>
<dbReference type="SMART" id="SM00636">
    <property type="entry name" value="Glyco_18"/>
    <property type="match status" value="1"/>
</dbReference>
<evidence type="ECO:0000259" key="2">
    <source>
        <dbReference type="PROSITE" id="PS51910"/>
    </source>
</evidence>
<dbReference type="InterPro" id="IPR011583">
    <property type="entry name" value="Chitinase_II/V-like_cat"/>
</dbReference>
<feature type="domain" description="GH18" evidence="2">
    <location>
        <begin position="48"/>
        <end position="404"/>
    </location>
</feature>
<dbReference type="InterPro" id="IPR029070">
    <property type="entry name" value="Chitinase_insertion_sf"/>
</dbReference>
<keyword evidence="4" id="KW-1185">Reference proteome</keyword>
<dbReference type="OMA" id="KEQDIAM"/>
<dbReference type="InParanoid" id="E3LH23"/>
<organism evidence="4">
    <name type="scientific">Caenorhabditis remanei</name>
    <name type="common">Caenorhabditis vulgaris</name>
    <dbReference type="NCBI Taxonomy" id="31234"/>
    <lineage>
        <taxon>Eukaryota</taxon>
        <taxon>Metazoa</taxon>
        <taxon>Ecdysozoa</taxon>
        <taxon>Nematoda</taxon>
        <taxon>Chromadorea</taxon>
        <taxon>Rhabditida</taxon>
        <taxon>Rhabditina</taxon>
        <taxon>Rhabditomorpha</taxon>
        <taxon>Rhabditoidea</taxon>
        <taxon>Rhabditidae</taxon>
        <taxon>Peloderinae</taxon>
        <taxon>Caenorhabditis</taxon>
    </lineage>
</organism>
<dbReference type="Proteomes" id="UP000008281">
    <property type="component" value="Unassembled WGS sequence"/>
</dbReference>
<keyword evidence="1" id="KW-1133">Transmembrane helix</keyword>
<dbReference type="PROSITE" id="PS51910">
    <property type="entry name" value="GH18_2"/>
    <property type="match status" value="1"/>
</dbReference>
<evidence type="ECO:0000313" key="4">
    <source>
        <dbReference type="Proteomes" id="UP000008281"/>
    </source>
</evidence>
<dbReference type="OrthoDB" id="10063355at2759"/>
<dbReference type="InterPro" id="IPR001223">
    <property type="entry name" value="Glyco_hydro18_cat"/>
</dbReference>
<dbReference type="GO" id="GO:0005975">
    <property type="term" value="P:carbohydrate metabolic process"/>
    <property type="evidence" value="ECO:0007669"/>
    <property type="project" value="InterPro"/>
</dbReference>
<keyword evidence="1" id="KW-0472">Membrane</keyword>
<dbReference type="eggNOG" id="KOG2806">
    <property type="taxonomic scope" value="Eukaryota"/>
</dbReference>
<dbReference type="GO" id="GO:0008061">
    <property type="term" value="F:chitin binding"/>
    <property type="evidence" value="ECO:0007669"/>
    <property type="project" value="InterPro"/>
</dbReference>
<accession>E3LH23</accession>
<dbReference type="SUPFAM" id="SSF51445">
    <property type="entry name" value="(Trans)glycosidases"/>
    <property type="match status" value="1"/>
</dbReference>
<dbReference type="PANTHER" id="PTHR46073">
    <property type="entry name" value="CHITINASE"/>
    <property type="match status" value="1"/>
</dbReference>
<dbReference type="AlphaFoldDB" id="E3LH23"/>
<evidence type="ECO:0000313" key="3">
    <source>
        <dbReference type="EMBL" id="EFO85796.1"/>
    </source>
</evidence>
<dbReference type="PANTHER" id="PTHR46073:SF7">
    <property type="entry name" value="GH18 DOMAIN-CONTAINING PROTEIN"/>
    <property type="match status" value="1"/>
</dbReference>
<proteinExistence type="predicted"/>
<dbReference type="Pfam" id="PF00704">
    <property type="entry name" value="Glyco_hydro_18"/>
    <property type="match status" value="2"/>
</dbReference>
<dbReference type="Gene3D" id="3.20.20.80">
    <property type="entry name" value="Glycosidases"/>
    <property type="match status" value="3"/>
</dbReference>
<dbReference type="HOGENOM" id="CLU_002833_0_0_1"/>
<dbReference type="EMBL" id="DS268408">
    <property type="protein sequence ID" value="EFO85796.1"/>
    <property type="molecule type" value="Genomic_DNA"/>
</dbReference>
<keyword evidence="1" id="KW-0812">Transmembrane</keyword>